<evidence type="ECO:0000259" key="3">
    <source>
        <dbReference type="Pfam" id="PF05057"/>
    </source>
</evidence>
<dbReference type="PANTHER" id="PTHR12482">
    <property type="entry name" value="LIPASE ROG1-RELATED-RELATED"/>
    <property type="match status" value="1"/>
</dbReference>
<feature type="region of interest" description="Disordered" evidence="2">
    <location>
        <begin position="867"/>
        <end position="888"/>
    </location>
</feature>
<dbReference type="SUPFAM" id="SSF53474">
    <property type="entry name" value="alpha/beta-Hydrolases"/>
    <property type="match status" value="1"/>
</dbReference>
<organism evidence="4 5">
    <name type="scientific">Physeter macrocephalus</name>
    <name type="common">Sperm whale</name>
    <name type="synonym">Physeter catodon</name>
    <dbReference type="NCBI Taxonomy" id="9755"/>
    <lineage>
        <taxon>Eukaryota</taxon>
        <taxon>Metazoa</taxon>
        <taxon>Chordata</taxon>
        <taxon>Craniata</taxon>
        <taxon>Vertebrata</taxon>
        <taxon>Euteleostomi</taxon>
        <taxon>Mammalia</taxon>
        <taxon>Eutheria</taxon>
        <taxon>Laurasiatheria</taxon>
        <taxon>Artiodactyla</taxon>
        <taxon>Whippomorpha</taxon>
        <taxon>Cetacea</taxon>
        <taxon>Odontoceti</taxon>
        <taxon>Physeteridae</taxon>
        <taxon>Physeter</taxon>
    </lineage>
</organism>
<feature type="region of interest" description="Disordered" evidence="2">
    <location>
        <begin position="660"/>
        <end position="679"/>
    </location>
</feature>
<dbReference type="Proteomes" id="UP000248484">
    <property type="component" value="Chromosome 10"/>
</dbReference>
<dbReference type="InterPro" id="IPR022122">
    <property type="entry name" value="DUF3657"/>
</dbReference>
<dbReference type="InterPro" id="IPR029058">
    <property type="entry name" value="AB_hydrolase_fold"/>
</dbReference>
<dbReference type="PANTHER" id="PTHR12482:SF40">
    <property type="entry name" value="PROTEIN FAM135A"/>
    <property type="match status" value="1"/>
</dbReference>
<accession>A0A2Y9TEH2</accession>
<dbReference type="Pfam" id="PF05057">
    <property type="entry name" value="DUF676"/>
    <property type="match status" value="1"/>
</dbReference>
<feature type="region of interest" description="Disordered" evidence="2">
    <location>
        <begin position="1077"/>
        <end position="1120"/>
    </location>
</feature>
<evidence type="ECO:0000256" key="2">
    <source>
        <dbReference type="SAM" id="MobiDB-lite"/>
    </source>
</evidence>
<sequence length="1544" mass="172436">MTEVQAMVEFSVELNKFYNVDLFQRGFYQIRASMKIPPRVPHRVEASLLHAAGMTLAFPASVHDSLICSKTFQILYKNEEVVLNDVMIFKVKMLLDEKKIEETLEEMNFLLSLDLHFTDGDYSADDLNTLQLISSRTLKLHFSLQRGLHHHVNVMFDYFHLSVVSVTVHASLVALHQPLISFPRPVKTTWLNRNAPAQNKDSVIPTLESVVFGINYTKQLSPDGFSFVIADSFLRHAYRFHYTLCATLLLAFKGLHSYFITVTEELPSCQKLELAKANTQVLYERLLRRKQPPTQKDACLEEMDVEARLTELCEEVKKIENPDELAELINMNLAQLCSLLMALWGQFLEVITLHEELRLLLAQEHHTLRVRRFSEAFFCFEHPREAAIAYQELHAQSHLQMCTALKNTSFCGSLPPLPIECSELDGDLNSLPVIFEDRYLDAVTEDLDAPWMGIQSLQRSESSRMDKCETEESSLAGLSSPELKVRPAGASSFWSTEGEKQLTKSLKGKNEESNKSKVKVTKLMKTMKPENTKKLIKQSSKDSVVLVGYKCLKSTASNDLFKSFEGNPSHSQKEGLDTTICGYNFDLKTYIRQTSQKEASYLPANTERTEQKSPDIENMQPDLFDPLNSGSLNLCANLSISGKLDISQDDSEIAQVEHSVASRSSSDDCHDHQTAPTSGVRTIEVKPSNKDPFSGEKITVKIGPWTALRQDEIFVDSLQLPNFESLESNGKSKSIELTLEKEALQEAKCSVGEPLAKLRSNPPASSTREYHVVVSGDSIKLPDISATCASSRFSDSGVESEPSSVATHPNPDLVFETVQGQGLYNNERLFPQLLMKPDHNVKFSVGSHCTESTSAFSEIQSSLTSINSLPSDDELSPDENPKKSAVPECHLSDSRTVLNLGTIDVPKCDDRKKSSIILQQQSVVFSGHLDNEMIAIHSLNSSTKDPLQFVFSDEGTSSDVKSSCSSKPNLDTVCKDSQSPDKSSDPAGTAVPLSSGLVCSGTPCVVSGSISTRTDVSEDRTVKTKNSDALNLKQMYSEGPTVKDETHLGTGDPFSVSPDMVKQGLVENYFGCQSSTDNSDTCTVSYSNSVSPPKETSEKEISPFQQEQGKEEEEEEQDQRMVQNGYYEETDDSAVDGTAHAHCTDRGALEEERFIKSENISSDYLRDGITMPTVCTSGCLSFPSAPRESPCSVKYSSKSKCDAITKQPSSASYNFTSSLSWYENSPKPQIQAFLQAKEELKHLKLPGFMYSDVPLLASSVPYFCVEEEEEDRSEDGVHLIVCVHGLDGNSADLRLVKTYIELGLPGERIDFLMSERNQNDTFADFDSMTDRLLDEIIQYIQIYSLTVSKISFIGHSLGNLIIRSVLTRPRFKYYLDKLHTFLSLSGPHLGTLYNSSALVNTGLWFMQKWKKSGSLLQLTCRDHSDPRQTFLYKLSNKAGLHYFKNVVLVGSLQDRYVPYHSARIEMCKTALKDKQSGQIYSEMIHNLLRPVLQSKDCNLVRYNVINALPNTADSLIGRAAHIAVLDSEIFLEKFFLVAALKYFH</sequence>
<dbReference type="FunFam" id="3.40.50.1820:FF:000004">
    <property type="entry name" value="Protein FAM135A isoform a"/>
    <property type="match status" value="1"/>
</dbReference>
<dbReference type="CTD" id="57579"/>
<feature type="domain" description="DUF676" evidence="3">
    <location>
        <begin position="1274"/>
        <end position="1468"/>
    </location>
</feature>
<name>A0A2Y9TEH2_PHYMC</name>
<dbReference type="STRING" id="9755.ENSPCTP00005028677"/>
<keyword evidence="4" id="KW-1185">Reference proteome</keyword>
<dbReference type="InParanoid" id="A0A2Y9TEH2"/>
<feature type="compositionally biased region" description="Polar residues" evidence="2">
    <location>
        <begin position="1077"/>
        <end position="1091"/>
    </location>
</feature>
<dbReference type="Gene3D" id="3.40.50.1820">
    <property type="entry name" value="alpha/beta hydrolase"/>
    <property type="match status" value="1"/>
</dbReference>
<evidence type="ECO:0000313" key="4">
    <source>
        <dbReference type="Proteomes" id="UP000248484"/>
    </source>
</evidence>
<gene>
    <name evidence="5" type="primary">FAM135A</name>
</gene>
<protein>
    <submittedName>
        <fullName evidence="5">Protein FAM135A isoform X7</fullName>
    </submittedName>
</protein>
<dbReference type="InterPro" id="IPR044294">
    <property type="entry name" value="Lipase-like"/>
</dbReference>
<proteinExistence type="inferred from homology"/>
<dbReference type="OrthoDB" id="273452at2759"/>
<feature type="region of interest" description="Disordered" evidence="2">
    <location>
        <begin position="958"/>
        <end position="991"/>
    </location>
</feature>
<evidence type="ECO:0000313" key="5">
    <source>
        <dbReference type="RefSeq" id="XP_023988723.1"/>
    </source>
</evidence>
<comment type="similarity">
    <text evidence="1">Belongs to the FAM135 family.</text>
</comment>
<dbReference type="Pfam" id="PF12394">
    <property type="entry name" value="DUF3657"/>
    <property type="match status" value="1"/>
</dbReference>
<dbReference type="InterPro" id="IPR007751">
    <property type="entry name" value="DUF676_lipase-like"/>
</dbReference>
<reference evidence="5" key="1">
    <citation type="submission" date="2025-08" db="UniProtKB">
        <authorList>
            <consortium name="RefSeq"/>
        </authorList>
    </citation>
    <scope>IDENTIFICATION</scope>
    <source>
        <tissue evidence="5">Muscle</tissue>
    </source>
</reference>
<dbReference type="GeneID" id="102992929"/>
<dbReference type="RefSeq" id="XP_023988723.1">
    <property type="nucleotide sequence ID" value="XM_024132955.3"/>
</dbReference>
<evidence type="ECO:0000256" key="1">
    <source>
        <dbReference type="ARBA" id="ARBA00007949"/>
    </source>
</evidence>